<reference evidence="1 2" key="1">
    <citation type="submission" date="2019-10" db="EMBL/GenBank/DDBJ databases">
        <authorList>
            <person name="Brinks E."/>
        </authorList>
    </citation>
    <scope>NUCLEOTIDE SEQUENCE [LARGE SCALE GENOMIC DNA]</scope>
</reference>
<name>A0A649V315_9CAUD</name>
<accession>A0A649V315</accession>
<dbReference type="KEGG" id="vg:55814384"/>
<organism evidence="1 2">
    <name type="scientific">Lactococcus phage P4565</name>
    <dbReference type="NCBI Taxonomy" id="2662297"/>
    <lineage>
        <taxon>Viruses</taxon>
        <taxon>Duplodnaviria</taxon>
        <taxon>Heunggongvirae</taxon>
        <taxon>Uroviricota</taxon>
        <taxon>Caudoviricetes</taxon>
        <taxon>Skunavirus</taxon>
        <taxon>Skunavirus P4565</taxon>
    </lineage>
</organism>
<dbReference type="EMBL" id="MN552150">
    <property type="protein sequence ID" value="QGJ85207.1"/>
    <property type="molecule type" value="Genomic_DNA"/>
</dbReference>
<evidence type="ECO:0000313" key="2">
    <source>
        <dbReference type="Proteomes" id="UP000422347"/>
    </source>
</evidence>
<proteinExistence type="predicted"/>
<dbReference type="GeneID" id="55814384"/>
<evidence type="ECO:0000313" key="1">
    <source>
        <dbReference type="EMBL" id="QGJ85207.1"/>
    </source>
</evidence>
<dbReference type="RefSeq" id="YP_009885012.1">
    <property type="nucleotide sequence ID" value="NC_049476.1"/>
</dbReference>
<protein>
    <submittedName>
        <fullName evidence="1">Uncharacterized protein</fullName>
    </submittedName>
</protein>
<dbReference type="Proteomes" id="UP000422347">
    <property type="component" value="Segment"/>
</dbReference>
<sequence length="54" mass="6270">MSWKQYLKLTELARNKGINFLVYAEKACENGLISHKTPQTITEEEYNLLKKGLL</sequence>
<keyword evidence="2" id="KW-1185">Reference proteome</keyword>